<dbReference type="EMBL" id="JASTZU010000038">
    <property type="protein sequence ID" value="MDL4841311.1"/>
    <property type="molecule type" value="Genomic_DNA"/>
</dbReference>
<dbReference type="Gene3D" id="3.40.190.80">
    <property type="match status" value="1"/>
</dbReference>
<reference evidence="6 7" key="1">
    <citation type="submission" date="2023-06" db="EMBL/GenBank/DDBJ databases">
        <title>Aquibacillus rhizosphaerae LR5S19.</title>
        <authorList>
            <person name="Sun J.-Q."/>
        </authorList>
    </citation>
    <scope>NUCLEOTIDE SEQUENCE [LARGE SCALE GENOMIC DNA]</scope>
    <source>
        <strain evidence="6 7">LR5S19</strain>
    </source>
</reference>
<comment type="catalytic activity">
    <reaction evidence="1">
        <text>a myo-inositol phosphate + H2O = myo-inositol + phosphate</text>
        <dbReference type="Rhea" id="RHEA:24056"/>
        <dbReference type="ChEBI" id="CHEBI:15377"/>
        <dbReference type="ChEBI" id="CHEBI:17268"/>
        <dbReference type="ChEBI" id="CHEBI:43474"/>
        <dbReference type="ChEBI" id="CHEBI:84139"/>
        <dbReference type="EC" id="3.1.3.25"/>
    </reaction>
</comment>
<dbReference type="InterPro" id="IPR020550">
    <property type="entry name" value="Inositol_monophosphatase_CS"/>
</dbReference>
<comment type="caution">
    <text evidence="6">The sequence shown here is derived from an EMBL/GenBank/DDBJ whole genome shotgun (WGS) entry which is preliminary data.</text>
</comment>
<evidence type="ECO:0000256" key="3">
    <source>
        <dbReference type="ARBA" id="ARBA00022723"/>
    </source>
</evidence>
<evidence type="ECO:0000256" key="4">
    <source>
        <dbReference type="ARBA" id="ARBA00022801"/>
    </source>
</evidence>
<proteinExistence type="predicted"/>
<evidence type="ECO:0000313" key="7">
    <source>
        <dbReference type="Proteomes" id="UP001235343"/>
    </source>
</evidence>
<keyword evidence="3" id="KW-0479">Metal-binding</keyword>
<dbReference type="PRINTS" id="PR00377">
    <property type="entry name" value="IMPHPHTASES"/>
</dbReference>
<dbReference type="EC" id="3.1.3.25" evidence="2"/>
<sequence length="267" mass="30235">MDEKKRRSIFNHAKEWIYEAGQHIRDVIDEPLYIDTKSNPNDLVTQMDRNTEKYFLEKIKHTYPDHRLLSEEGFGDDVQSLDGTIWIVDPIDGTMNFVHQKRNFAISIGIYHEGLGEIGLIYNVMEDVLYTAMKGEGAYKNDKKLPQLNEKLTLDESIIVVNSIWACENRKINNKKIQALIQSVRGTRSYGSAALEFAFIAEGIVDGYLTMQLSPWDLAAGVILVNEVGGVTTQANGESINLLTNTTVFSSNAVINERIKKDFIELM</sequence>
<dbReference type="Gene3D" id="3.30.540.10">
    <property type="entry name" value="Fructose-1,6-Bisphosphatase, subunit A, domain 1"/>
    <property type="match status" value="1"/>
</dbReference>
<dbReference type="RefSeq" id="WP_285932537.1">
    <property type="nucleotide sequence ID" value="NZ_JASTZU010000038.1"/>
</dbReference>
<organism evidence="6 7">
    <name type="scientific">Aquibacillus rhizosphaerae</name>
    <dbReference type="NCBI Taxonomy" id="3051431"/>
    <lineage>
        <taxon>Bacteria</taxon>
        <taxon>Bacillati</taxon>
        <taxon>Bacillota</taxon>
        <taxon>Bacilli</taxon>
        <taxon>Bacillales</taxon>
        <taxon>Bacillaceae</taxon>
        <taxon>Aquibacillus</taxon>
    </lineage>
</organism>
<keyword evidence="5" id="KW-0460">Magnesium</keyword>
<gene>
    <name evidence="6" type="ORF">QQS35_12745</name>
</gene>
<evidence type="ECO:0000313" key="6">
    <source>
        <dbReference type="EMBL" id="MDL4841311.1"/>
    </source>
</evidence>
<accession>A0ABT7L9R8</accession>
<dbReference type="PANTHER" id="PTHR20854:SF4">
    <property type="entry name" value="INOSITOL-1-MONOPHOSPHATASE-RELATED"/>
    <property type="match status" value="1"/>
</dbReference>
<dbReference type="Pfam" id="PF00459">
    <property type="entry name" value="Inositol_P"/>
    <property type="match status" value="1"/>
</dbReference>
<keyword evidence="4" id="KW-0378">Hydrolase</keyword>
<dbReference type="Proteomes" id="UP001235343">
    <property type="component" value="Unassembled WGS sequence"/>
</dbReference>
<keyword evidence="7" id="KW-1185">Reference proteome</keyword>
<dbReference type="PROSITE" id="PS00630">
    <property type="entry name" value="IMP_2"/>
    <property type="match status" value="1"/>
</dbReference>
<name>A0ABT7L9R8_9BACI</name>
<dbReference type="InterPro" id="IPR000760">
    <property type="entry name" value="Inositol_monophosphatase-like"/>
</dbReference>
<evidence type="ECO:0000256" key="5">
    <source>
        <dbReference type="ARBA" id="ARBA00022842"/>
    </source>
</evidence>
<evidence type="ECO:0000256" key="1">
    <source>
        <dbReference type="ARBA" id="ARBA00001033"/>
    </source>
</evidence>
<dbReference type="CDD" id="cd01637">
    <property type="entry name" value="IMPase_like"/>
    <property type="match status" value="1"/>
</dbReference>
<dbReference type="SUPFAM" id="SSF56655">
    <property type="entry name" value="Carbohydrate phosphatase"/>
    <property type="match status" value="1"/>
</dbReference>
<dbReference type="PANTHER" id="PTHR20854">
    <property type="entry name" value="INOSITOL MONOPHOSPHATASE"/>
    <property type="match status" value="1"/>
</dbReference>
<evidence type="ECO:0000256" key="2">
    <source>
        <dbReference type="ARBA" id="ARBA00013106"/>
    </source>
</evidence>
<protein>
    <recommendedName>
        <fullName evidence="2">inositol-phosphate phosphatase</fullName>
        <ecNumber evidence="2">3.1.3.25</ecNumber>
    </recommendedName>
</protein>
<dbReference type="InterPro" id="IPR020583">
    <property type="entry name" value="Inositol_monoP_metal-BS"/>
</dbReference>
<dbReference type="PROSITE" id="PS00629">
    <property type="entry name" value="IMP_1"/>
    <property type="match status" value="1"/>
</dbReference>